<dbReference type="AlphaFoldDB" id="A0A419EN13"/>
<dbReference type="PANTHER" id="PTHR13061:SF29">
    <property type="entry name" value="GAMMA CARBONIC ANHYDRASE-LIKE 1, MITOCHONDRIAL-RELATED"/>
    <property type="match status" value="1"/>
</dbReference>
<dbReference type="InterPro" id="IPR050484">
    <property type="entry name" value="Transf_Hexapept/Carb_Anhydrase"/>
</dbReference>
<evidence type="ECO:0000313" key="1">
    <source>
        <dbReference type="EMBL" id="RJP64111.1"/>
    </source>
</evidence>
<reference evidence="1 2" key="1">
    <citation type="journal article" date="2017" name="ISME J.">
        <title>Energy and carbon metabolisms in a deep terrestrial subsurface fluid microbial community.</title>
        <authorList>
            <person name="Momper L."/>
            <person name="Jungbluth S.P."/>
            <person name="Lee M.D."/>
            <person name="Amend J.P."/>
        </authorList>
    </citation>
    <scope>NUCLEOTIDE SEQUENCE [LARGE SCALE GENOMIC DNA]</scope>
    <source>
        <strain evidence="1">SURF_17</strain>
    </source>
</reference>
<dbReference type="InterPro" id="IPR011004">
    <property type="entry name" value="Trimer_LpxA-like_sf"/>
</dbReference>
<dbReference type="Gene3D" id="2.160.10.10">
    <property type="entry name" value="Hexapeptide repeat proteins"/>
    <property type="match status" value="1"/>
</dbReference>
<organism evidence="1 2">
    <name type="scientific">Candidatus Abyssobacteria bacterium SURF_17</name>
    <dbReference type="NCBI Taxonomy" id="2093361"/>
    <lineage>
        <taxon>Bacteria</taxon>
        <taxon>Pseudomonadati</taxon>
        <taxon>Candidatus Hydrogenedentota</taxon>
        <taxon>Candidatus Abyssobacteria</taxon>
    </lineage>
</organism>
<dbReference type="PANTHER" id="PTHR13061">
    <property type="entry name" value="DYNACTIN SUBUNIT P25"/>
    <property type="match status" value="1"/>
</dbReference>
<proteinExistence type="predicted"/>
<dbReference type="Proteomes" id="UP000285961">
    <property type="component" value="Unassembled WGS sequence"/>
</dbReference>
<accession>A0A419EN13</accession>
<sequence length="202" mass="21596">MSFRNPGKAAKSADKNIYLFSGGILMNIDPSVFIHPSAVLHGNLTIGKHSSIWPNAVIRADFNYITIGRYTNIQDHATIHASPTHPTTVGDFVTAAHSTILHACAIGNRVMIGMGATIMDGAHIGDGTLIAAGALVKEGTIVPSGSLVVGVPGKILEGKGRPEFNEQNAVSYYVLSRKYLEGKDTISPEELVNLMQSFRPEE</sequence>
<gene>
    <name evidence="1" type="ORF">C4532_20030</name>
</gene>
<name>A0A419EN13_9BACT</name>
<dbReference type="InterPro" id="IPR047324">
    <property type="entry name" value="LbH_gamma_CA-like"/>
</dbReference>
<dbReference type="CDD" id="cd04645">
    <property type="entry name" value="LbH_gamma_CA_like"/>
    <property type="match status" value="1"/>
</dbReference>
<evidence type="ECO:0000313" key="2">
    <source>
        <dbReference type="Proteomes" id="UP000285961"/>
    </source>
</evidence>
<dbReference type="EMBL" id="QZKI01000143">
    <property type="protein sequence ID" value="RJP64111.1"/>
    <property type="molecule type" value="Genomic_DNA"/>
</dbReference>
<dbReference type="InterPro" id="IPR001451">
    <property type="entry name" value="Hexapep"/>
</dbReference>
<comment type="caution">
    <text evidence="1">The sequence shown here is derived from an EMBL/GenBank/DDBJ whole genome shotgun (WGS) entry which is preliminary data.</text>
</comment>
<dbReference type="SUPFAM" id="SSF51161">
    <property type="entry name" value="Trimeric LpxA-like enzymes"/>
    <property type="match status" value="1"/>
</dbReference>
<dbReference type="Pfam" id="PF00132">
    <property type="entry name" value="Hexapep"/>
    <property type="match status" value="2"/>
</dbReference>
<protein>
    <submittedName>
        <fullName evidence="1">Gamma carbonic anhydrase family protein</fullName>
    </submittedName>
</protein>